<dbReference type="PROSITE" id="PS50835">
    <property type="entry name" value="IG_LIKE"/>
    <property type="match status" value="1"/>
</dbReference>
<dbReference type="Gene3D" id="2.60.40.10">
    <property type="entry name" value="Immunoglobulins"/>
    <property type="match status" value="1"/>
</dbReference>
<feature type="domain" description="Ig-like" evidence="1">
    <location>
        <begin position="45"/>
        <end position="127"/>
    </location>
</feature>
<dbReference type="SUPFAM" id="SSF48726">
    <property type="entry name" value="Immunoglobulin"/>
    <property type="match status" value="1"/>
</dbReference>
<dbReference type="InterPro" id="IPR007110">
    <property type="entry name" value="Ig-like_dom"/>
</dbReference>
<dbReference type="InterPro" id="IPR013783">
    <property type="entry name" value="Ig-like_fold"/>
</dbReference>
<name>A0A382F5C5_9ZZZZ</name>
<accession>A0A382F5C5</accession>
<dbReference type="AlphaFoldDB" id="A0A382F5C5"/>
<dbReference type="EMBL" id="UINC01048102">
    <property type="protein sequence ID" value="SVB58226.1"/>
    <property type="molecule type" value="Genomic_DNA"/>
</dbReference>
<sequence>MNNNLIDFATVNYSIHIDIKPVKIKTILIILAASLTSCSIFNTEPVITSLTANKITVSPGGTAVLTCNAEDDDEDGLTYVWGCSNGSLVPNGSIAIWTAPGNRGTYSISCEVTDGNDGNAIEIIDITVQ</sequence>
<gene>
    <name evidence="2" type="ORF">METZ01_LOCUS211080</name>
</gene>
<reference evidence="2" key="1">
    <citation type="submission" date="2018-05" db="EMBL/GenBank/DDBJ databases">
        <authorList>
            <person name="Lanie J.A."/>
            <person name="Ng W.-L."/>
            <person name="Kazmierczak K.M."/>
            <person name="Andrzejewski T.M."/>
            <person name="Davidsen T.M."/>
            <person name="Wayne K.J."/>
            <person name="Tettelin H."/>
            <person name="Glass J.I."/>
            <person name="Rusch D."/>
            <person name="Podicherti R."/>
            <person name="Tsui H.-C.T."/>
            <person name="Winkler M.E."/>
        </authorList>
    </citation>
    <scope>NUCLEOTIDE SEQUENCE</scope>
</reference>
<protein>
    <recommendedName>
        <fullName evidence="1">Ig-like domain-containing protein</fullName>
    </recommendedName>
</protein>
<organism evidence="2">
    <name type="scientific">marine metagenome</name>
    <dbReference type="NCBI Taxonomy" id="408172"/>
    <lineage>
        <taxon>unclassified sequences</taxon>
        <taxon>metagenomes</taxon>
        <taxon>ecological metagenomes</taxon>
    </lineage>
</organism>
<evidence type="ECO:0000259" key="1">
    <source>
        <dbReference type="PROSITE" id="PS50835"/>
    </source>
</evidence>
<dbReference type="Pfam" id="PF17963">
    <property type="entry name" value="Big_9"/>
    <property type="match status" value="1"/>
</dbReference>
<dbReference type="InterPro" id="IPR036179">
    <property type="entry name" value="Ig-like_dom_sf"/>
</dbReference>
<evidence type="ECO:0000313" key="2">
    <source>
        <dbReference type="EMBL" id="SVB58226.1"/>
    </source>
</evidence>
<proteinExistence type="predicted"/>